<organism evidence="3 4">
    <name type="scientific">Zasmidium cellare ATCC 36951</name>
    <dbReference type="NCBI Taxonomy" id="1080233"/>
    <lineage>
        <taxon>Eukaryota</taxon>
        <taxon>Fungi</taxon>
        <taxon>Dikarya</taxon>
        <taxon>Ascomycota</taxon>
        <taxon>Pezizomycotina</taxon>
        <taxon>Dothideomycetes</taxon>
        <taxon>Dothideomycetidae</taxon>
        <taxon>Mycosphaerellales</taxon>
        <taxon>Mycosphaerellaceae</taxon>
        <taxon>Zasmidium</taxon>
    </lineage>
</organism>
<dbReference type="RefSeq" id="XP_033672265.1">
    <property type="nucleotide sequence ID" value="XM_033804521.1"/>
</dbReference>
<gene>
    <name evidence="3" type="ORF">M409DRAFT_18492</name>
</gene>
<sequence>MTSTTSSQPPRRSYVSLFHTASVAVPSSRKKKEQPQPTKEDDGPKNTKDTTKKPYRLFELPAELRHTIYELALTDETRVHLVYWPAHLLRTDPFMTAKPGPEADRAREVFSSVHPLTQVNKQIRSEALSMATMMAPVLKVTIRDFDFTRLMFFFDHFRLEDLQMFRPHEDPWPRLTVKLISATAFLDHENDSNTLAIFTSRVRNAKMNTPHQHTTASEDSKECLLLKLPAELRNTIYRMAIGANRTVRLLQRPQKVQQKQNPKPGPLLTNLTTFCALAQVNRQIRSEHKEMFTNKKEGGTPRFVVELVFSFEYNDKDREDHPGFDAWFTRPHGVSRASQVLFDYAPMQHPKFRMVYGNVDAYEKSGIRNVHDFRLLTSRLALARSRL</sequence>
<dbReference type="InterPro" id="IPR038883">
    <property type="entry name" value="AN11006-like"/>
</dbReference>
<dbReference type="PANTHER" id="PTHR42085:SF2">
    <property type="entry name" value="F-BOX DOMAIN-CONTAINING PROTEIN"/>
    <property type="match status" value="1"/>
</dbReference>
<accession>A0A6A6D151</accession>
<dbReference type="EMBL" id="ML993583">
    <property type="protein sequence ID" value="KAF2171376.1"/>
    <property type="molecule type" value="Genomic_DNA"/>
</dbReference>
<dbReference type="InterPro" id="IPR045518">
    <property type="entry name" value="2EXR"/>
</dbReference>
<evidence type="ECO:0000313" key="4">
    <source>
        <dbReference type="Proteomes" id="UP000799537"/>
    </source>
</evidence>
<dbReference type="Pfam" id="PF20150">
    <property type="entry name" value="2EXR"/>
    <property type="match status" value="1"/>
</dbReference>
<reference evidence="3" key="1">
    <citation type="journal article" date="2020" name="Stud. Mycol.">
        <title>101 Dothideomycetes genomes: a test case for predicting lifestyles and emergence of pathogens.</title>
        <authorList>
            <person name="Haridas S."/>
            <person name="Albert R."/>
            <person name="Binder M."/>
            <person name="Bloem J."/>
            <person name="Labutti K."/>
            <person name="Salamov A."/>
            <person name="Andreopoulos B."/>
            <person name="Baker S."/>
            <person name="Barry K."/>
            <person name="Bills G."/>
            <person name="Bluhm B."/>
            <person name="Cannon C."/>
            <person name="Castanera R."/>
            <person name="Culley D."/>
            <person name="Daum C."/>
            <person name="Ezra D."/>
            <person name="Gonzalez J."/>
            <person name="Henrissat B."/>
            <person name="Kuo A."/>
            <person name="Liang C."/>
            <person name="Lipzen A."/>
            <person name="Lutzoni F."/>
            <person name="Magnuson J."/>
            <person name="Mondo S."/>
            <person name="Nolan M."/>
            <person name="Ohm R."/>
            <person name="Pangilinan J."/>
            <person name="Park H.-J."/>
            <person name="Ramirez L."/>
            <person name="Alfaro M."/>
            <person name="Sun H."/>
            <person name="Tritt A."/>
            <person name="Yoshinaga Y."/>
            <person name="Zwiers L.-H."/>
            <person name="Turgeon B."/>
            <person name="Goodwin S."/>
            <person name="Spatafora J."/>
            <person name="Crous P."/>
            <person name="Grigoriev I."/>
        </authorList>
    </citation>
    <scope>NUCLEOTIDE SEQUENCE</scope>
    <source>
        <strain evidence="3">ATCC 36951</strain>
    </source>
</reference>
<evidence type="ECO:0000259" key="2">
    <source>
        <dbReference type="Pfam" id="PF20150"/>
    </source>
</evidence>
<evidence type="ECO:0000313" key="3">
    <source>
        <dbReference type="EMBL" id="KAF2171376.1"/>
    </source>
</evidence>
<protein>
    <recommendedName>
        <fullName evidence="2">2EXR domain-containing protein</fullName>
    </recommendedName>
</protein>
<name>A0A6A6D151_ZASCE</name>
<feature type="domain" description="2EXR" evidence="2">
    <location>
        <begin position="59"/>
        <end position="130"/>
    </location>
</feature>
<dbReference type="PANTHER" id="PTHR42085">
    <property type="entry name" value="F-BOX DOMAIN-CONTAINING PROTEIN"/>
    <property type="match status" value="1"/>
</dbReference>
<dbReference type="Proteomes" id="UP000799537">
    <property type="component" value="Unassembled WGS sequence"/>
</dbReference>
<feature type="compositionally biased region" description="Basic and acidic residues" evidence="1">
    <location>
        <begin position="38"/>
        <end position="52"/>
    </location>
</feature>
<feature type="region of interest" description="Disordered" evidence="1">
    <location>
        <begin position="1"/>
        <end position="54"/>
    </location>
</feature>
<keyword evidence="4" id="KW-1185">Reference proteome</keyword>
<evidence type="ECO:0000256" key="1">
    <source>
        <dbReference type="SAM" id="MobiDB-lite"/>
    </source>
</evidence>
<dbReference type="AlphaFoldDB" id="A0A6A6D151"/>
<dbReference type="GeneID" id="54557793"/>
<proteinExistence type="predicted"/>